<proteinExistence type="predicted"/>
<accession>A0A2S9IZR5</accession>
<dbReference type="OrthoDB" id="845740at2"/>
<comment type="caution">
    <text evidence="3">The sequence shown here is derived from an EMBL/GenBank/DDBJ whole genome shotgun (WGS) entry which is preliminary data.</text>
</comment>
<feature type="domain" description="DUF58" evidence="2">
    <location>
        <begin position="203"/>
        <end position="374"/>
    </location>
</feature>
<keyword evidence="1" id="KW-1133">Transmembrane helix</keyword>
<keyword evidence="1" id="KW-0472">Membrane</keyword>
<reference evidence="3 4" key="1">
    <citation type="submission" date="2018-02" db="EMBL/GenBank/DDBJ databases">
        <title>The draft genome of Sphingobacterium sp. 5JN-11.</title>
        <authorList>
            <person name="Liu L."/>
            <person name="Li L."/>
            <person name="Liang L."/>
            <person name="Zhang X."/>
            <person name="Wang T."/>
        </authorList>
    </citation>
    <scope>NUCLEOTIDE SEQUENCE [LARGE SCALE GENOMIC DNA]</scope>
    <source>
        <strain evidence="3 4">5JN-11</strain>
    </source>
</reference>
<organism evidence="3 4">
    <name type="scientific">Sphingobacterium haloxyli</name>
    <dbReference type="NCBI Taxonomy" id="2100533"/>
    <lineage>
        <taxon>Bacteria</taxon>
        <taxon>Pseudomonadati</taxon>
        <taxon>Bacteroidota</taxon>
        <taxon>Sphingobacteriia</taxon>
        <taxon>Sphingobacteriales</taxon>
        <taxon>Sphingobacteriaceae</taxon>
        <taxon>Sphingobacterium</taxon>
    </lineage>
</organism>
<dbReference type="EMBL" id="PVBQ01000018">
    <property type="protein sequence ID" value="PRD46031.1"/>
    <property type="molecule type" value="Genomic_DNA"/>
</dbReference>
<dbReference type="PANTHER" id="PTHR33608">
    <property type="entry name" value="BLL2464 PROTEIN"/>
    <property type="match status" value="1"/>
</dbReference>
<evidence type="ECO:0000313" key="4">
    <source>
        <dbReference type="Proteomes" id="UP000239711"/>
    </source>
</evidence>
<dbReference type="RefSeq" id="WP_105718280.1">
    <property type="nucleotide sequence ID" value="NZ_PVBQ01000018.1"/>
</dbReference>
<evidence type="ECO:0000313" key="3">
    <source>
        <dbReference type="EMBL" id="PRD46031.1"/>
    </source>
</evidence>
<evidence type="ECO:0000256" key="1">
    <source>
        <dbReference type="SAM" id="Phobius"/>
    </source>
</evidence>
<keyword evidence="4" id="KW-1185">Reference proteome</keyword>
<dbReference type="PANTHER" id="PTHR33608:SF3">
    <property type="entry name" value="SLR2013 PROTEIN"/>
    <property type="match status" value="1"/>
</dbReference>
<gene>
    <name evidence="3" type="ORF">C5745_17340</name>
</gene>
<evidence type="ECO:0000259" key="2">
    <source>
        <dbReference type="Pfam" id="PF01882"/>
    </source>
</evidence>
<feature type="transmembrane region" description="Helical" evidence="1">
    <location>
        <begin position="36"/>
        <end position="57"/>
    </location>
</feature>
<dbReference type="InterPro" id="IPR002881">
    <property type="entry name" value="DUF58"/>
</dbReference>
<name>A0A2S9IZR5_9SPHI</name>
<dbReference type="Pfam" id="PF01882">
    <property type="entry name" value="DUF58"/>
    <property type="match status" value="1"/>
</dbReference>
<protein>
    <submittedName>
        <fullName evidence="3">DUF58 domain-containing protein</fullName>
    </submittedName>
</protein>
<keyword evidence="1" id="KW-0812">Transmembrane</keyword>
<feature type="transmembrane region" description="Helical" evidence="1">
    <location>
        <begin position="12"/>
        <end position="30"/>
    </location>
</feature>
<sequence>MRFIRSLYVRNKFFYALLLLATCFVLSFFIKLFFPFVIALLWLFVAACIWDIMFLYYGKNKVIIQRNYPEKLSNGDENDMEIQLTSNYPAKVYIRLLEEFPTQLQLRNVELTSAILPREIKSIHYQIRPTSRGIHAFGRCHALVHRLGLFTRKFTLTEPLELACYPSFIQMRKYQLLATTDRLVDLGIKRIRKIGATLEFDHIREYVRGDEYRHLNWKATAKHKKLLVNQYQEEKSQPIYALIDTGRVMRMPFNGLTLLDYAINSTLVLTNAAILKQDRAGMLTFSKTVFNHIPAEKRNNQMQLISEKLYNITTAFEESEFGNLYAFCNKHINKRSFLMLYTNFETIDALSRQMAYLRMLSRTHIVVVVVFKNTELIDMAKEEGKKTIDVYNQIIAQKFVHEKQLVIQELHRQGIQTIYTSPENLTINAINKYLEIKARGLL</sequence>
<dbReference type="Proteomes" id="UP000239711">
    <property type="component" value="Unassembled WGS sequence"/>
</dbReference>
<dbReference type="AlphaFoldDB" id="A0A2S9IZR5"/>